<dbReference type="Proteomes" id="UP001243330">
    <property type="component" value="Unassembled WGS sequence"/>
</dbReference>
<reference evidence="2" key="1">
    <citation type="submission" date="2023-01" db="EMBL/GenBank/DDBJ databases">
        <title>Colletotrichum chrysophilum M932 genome sequence.</title>
        <authorList>
            <person name="Baroncelli R."/>
        </authorList>
    </citation>
    <scope>NUCLEOTIDE SEQUENCE</scope>
    <source>
        <strain evidence="2">M932</strain>
    </source>
</reference>
<sequence>MPCARLGPPGPLLSLVCDQFVVPRVEALHLIFHSRAGLVLATPSCVWSTFCSLRSCYFHPGTPRHLLGALRRPKSNLDFRPRSVDLSEAHNTATNSAKREDAS</sequence>
<accession>A0AAD9EC13</accession>
<evidence type="ECO:0000313" key="2">
    <source>
        <dbReference type="EMBL" id="KAK1839461.1"/>
    </source>
</evidence>
<evidence type="ECO:0000313" key="3">
    <source>
        <dbReference type="Proteomes" id="UP001243330"/>
    </source>
</evidence>
<keyword evidence="3" id="KW-1185">Reference proteome</keyword>
<proteinExistence type="predicted"/>
<comment type="caution">
    <text evidence="2">The sequence shown here is derived from an EMBL/GenBank/DDBJ whole genome shotgun (WGS) entry which is preliminary data.</text>
</comment>
<gene>
    <name evidence="2" type="ORF">CCHR01_17912</name>
</gene>
<evidence type="ECO:0000256" key="1">
    <source>
        <dbReference type="SAM" id="MobiDB-lite"/>
    </source>
</evidence>
<feature type="region of interest" description="Disordered" evidence="1">
    <location>
        <begin position="81"/>
        <end position="103"/>
    </location>
</feature>
<dbReference type="AlphaFoldDB" id="A0AAD9EC13"/>
<dbReference type="EMBL" id="JAQOWY010000670">
    <property type="protein sequence ID" value="KAK1839461.1"/>
    <property type="molecule type" value="Genomic_DNA"/>
</dbReference>
<organism evidence="2 3">
    <name type="scientific">Colletotrichum chrysophilum</name>
    <dbReference type="NCBI Taxonomy" id="1836956"/>
    <lineage>
        <taxon>Eukaryota</taxon>
        <taxon>Fungi</taxon>
        <taxon>Dikarya</taxon>
        <taxon>Ascomycota</taxon>
        <taxon>Pezizomycotina</taxon>
        <taxon>Sordariomycetes</taxon>
        <taxon>Hypocreomycetidae</taxon>
        <taxon>Glomerellales</taxon>
        <taxon>Glomerellaceae</taxon>
        <taxon>Colletotrichum</taxon>
        <taxon>Colletotrichum gloeosporioides species complex</taxon>
    </lineage>
</organism>
<name>A0AAD9EC13_9PEZI</name>
<protein>
    <submittedName>
        <fullName evidence="2">Uncharacterized protein</fullName>
    </submittedName>
</protein>